<dbReference type="SUPFAM" id="SSF51569">
    <property type="entry name" value="Aldolase"/>
    <property type="match status" value="1"/>
</dbReference>
<evidence type="ECO:0000256" key="2">
    <source>
        <dbReference type="ARBA" id="ARBA00023239"/>
    </source>
</evidence>
<dbReference type="SMART" id="SM01133">
    <property type="entry name" value="DeoC"/>
    <property type="match status" value="1"/>
</dbReference>
<dbReference type="GO" id="GO:1902777">
    <property type="term" value="P:6-sulfoquinovose(1-) catabolic process"/>
    <property type="evidence" value="ECO:0007669"/>
    <property type="project" value="TreeGrafter"/>
</dbReference>
<dbReference type="Gene3D" id="3.20.20.70">
    <property type="entry name" value="Aldolase class I"/>
    <property type="match status" value="1"/>
</dbReference>
<comment type="similarity">
    <text evidence="1">Belongs to the aldolase LacD family.</text>
</comment>
<accession>A0A6V8LKS3</accession>
<organism evidence="4 5">
    <name type="scientific">Phytohabitans rumicis</name>
    <dbReference type="NCBI Taxonomy" id="1076125"/>
    <lineage>
        <taxon>Bacteria</taxon>
        <taxon>Bacillati</taxon>
        <taxon>Actinomycetota</taxon>
        <taxon>Actinomycetes</taxon>
        <taxon>Micromonosporales</taxon>
        <taxon>Micromonosporaceae</taxon>
    </lineage>
</organism>
<dbReference type="PANTHER" id="PTHR39340:SF1">
    <property type="entry name" value="SULFOFRUCTOSEPHOSPHATE ALDOLASE"/>
    <property type="match status" value="1"/>
</dbReference>
<dbReference type="InterPro" id="IPR050552">
    <property type="entry name" value="LacD_aldolase"/>
</dbReference>
<reference evidence="4 5" key="1">
    <citation type="submission" date="2020-03" db="EMBL/GenBank/DDBJ databases">
        <title>Whole genome shotgun sequence of Phytohabitans rumicis NBRC 108638.</title>
        <authorList>
            <person name="Komaki H."/>
            <person name="Tamura T."/>
        </authorList>
    </citation>
    <scope>NUCLEOTIDE SEQUENCE [LARGE SCALE GENOMIC DNA]</scope>
    <source>
        <strain evidence="4 5">NBRC 108638</strain>
    </source>
</reference>
<name>A0A6V8LKS3_9ACTN</name>
<reference evidence="4 5" key="2">
    <citation type="submission" date="2020-03" db="EMBL/GenBank/DDBJ databases">
        <authorList>
            <person name="Ichikawa N."/>
            <person name="Kimura A."/>
            <person name="Kitahashi Y."/>
            <person name="Uohara A."/>
        </authorList>
    </citation>
    <scope>NUCLEOTIDE SEQUENCE [LARGE SCALE GENOMIC DNA]</scope>
    <source>
        <strain evidence="4 5">NBRC 108638</strain>
    </source>
</reference>
<dbReference type="RefSeq" id="WP_173081860.1">
    <property type="nucleotide sequence ID" value="NZ_BAABJB010000020.1"/>
</dbReference>
<feature type="compositionally biased region" description="Polar residues" evidence="3">
    <location>
        <begin position="87"/>
        <end position="104"/>
    </location>
</feature>
<dbReference type="Pfam" id="PF01791">
    <property type="entry name" value="DeoC"/>
    <property type="match status" value="1"/>
</dbReference>
<dbReference type="GO" id="GO:0061595">
    <property type="term" value="F:6-deoxy-6-sulfofructose-1-phosphate aldolase activity"/>
    <property type="evidence" value="ECO:0007669"/>
    <property type="project" value="TreeGrafter"/>
</dbReference>
<evidence type="ECO:0000313" key="4">
    <source>
        <dbReference type="EMBL" id="GFJ94667.1"/>
    </source>
</evidence>
<keyword evidence="2" id="KW-0456">Lyase</keyword>
<feature type="region of interest" description="Disordered" evidence="3">
    <location>
        <begin position="87"/>
        <end position="109"/>
    </location>
</feature>
<evidence type="ECO:0000256" key="3">
    <source>
        <dbReference type="SAM" id="MobiDB-lite"/>
    </source>
</evidence>
<dbReference type="AlphaFoldDB" id="A0A6V8LKS3"/>
<dbReference type="PANTHER" id="PTHR39340">
    <property type="entry name" value="SULFOFRUCTOSEPHOSPHATE ALDOLASE"/>
    <property type="match status" value="1"/>
</dbReference>
<protein>
    <submittedName>
        <fullName evidence="4">Aldolase</fullName>
    </submittedName>
</protein>
<evidence type="ECO:0000313" key="5">
    <source>
        <dbReference type="Proteomes" id="UP000482960"/>
    </source>
</evidence>
<gene>
    <name evidence="4" type="primary">yihT</name>
    <name evidence="4" type="ORF">Prum_083090</name>
</gene>
<sequence>MPTTLDQIANEAGTFAILAMDQRGTLRKMLDKAGQPSADQDLSDFKVDVIGALSPFASGVLTDVEYGVGPVRAAAALDERAGLLISSERSPQPTWNGEQRTEYSSAERGPDFVAENGGVALKFLVRWRPDRPAGADEPDLAREALDAVRAVIADCRRAGMPSVIEPLVTLLPGDDPAQKHRLVIRSAELLAELGPDLLKLEWPGDAQGCAEVSKVCGAVPWALLSAGVAYEEFVQRVLTAMDAGATGYIAGRAFWGEAVNLTGDERRRFLRTTAVDRMAALNAAIEGHGRPWREVATA</sequence>
<dbReference type="EMBL" id="BLPG01000001">
    <property type="protein sequence ID" value="GFJ94667.1"/>
    <property type="molecule type" value="Genomic_DNA"/>
</dbReference>
<proteinExistence type="inferred from homology"/>
<keyword evidence="5" id="KW-1185">Reference proteome</keyword>
<dbReference type="InterPro" id="IPR002915">
    <property type="entry name" value="DeoC/FbaB/LacD_aldolase"/>
</dbReference>
<dbReference type="Proteomes" id="UP000482960">
    <property type="component" value="Unassembled WGS sequence"/>
</dbReference>
<comment type="caution">
    <text evidence="4">The sequence shown here is derived from an EMBL/GenBank/DDBJ whole genome shotgun (WGS) entry which is preliminary data.</text>
</comment>
<evidence type="ECO:0000256" key="1">
    <source>
        <dbReference type="ARBA" id="ARBA00008679"/>
    </source>
</evidence>
<dbReference type="InterPro" id="IPR013785">
    <property type="entry name" value="Aldolase_TIM"/>
</dbReference>